<comment type="similarity">
    <text evidence="3">Belongs to the MoxR family.</text>
</comment>
<dbReference type="EMBL" id="FTOD01000001">
    <property type="protein sequence ID" value="SIS40062.1"/>
    <property type="molecule type" value="Genomic_DNA"/>
</dbReference>
<reference evidence="7" key="1">
    <citation type="submission" date="2017-01" db="EMBL/GenBank/DDBJ databases">
        <authorList>
            <person name="Varghese N."/>
            <person name="Submissions S."/>
        </authorList>
    </citation>
    <scope>NUCLEOTIDE SEQUENCE [LARGE SCALE GENOMIC DNA]</scope>
    <source>
        <strain evidence="7">DSM 45196</strain>
    </source>
</reference>
<evidence type="ECO:0000259" key="4">
    <source>
        <dbReference type="Pfam" id="PF07726"/>
    </source>
</evidence>
<evidence type="ECO:0000256" key="2">
    <source>
        <dbReference type="ARBA" id="ARBA00022840"/>
    </source>
</evidence>
<dbReference type="Pfam" id="PF07726">
    <property type="entry name" value="AAA_3"/>
    <property type="match status" value="1"/>
</dbReference>
<evidence type="ECO:0000313" key="7">
    <source>
        <dbReference type="Proteomes" id="UP000186795"/>
    </source>
</evidence>
<dbReference type="OrthoDB" id="9808397at2"/>
<dbReference type="PIRSF" id="PIRSF002849">
    <property type="entry name" value="AAA_ATPase_chaperone_MoxR_prd"/>
    <property type="match status" value="1"/>
</dbReference>
<dbReference type="InterPro" id="IPR027417">
    <property type="entry name" value="P-loop_NTPase"/>
</dbReference>
<dbReference type="GO" id="GO:0016887">
    <property type="term" value="F:ATP hydrolysis activity"/>
    <property type="evidence" value="ECO:0007669"/>
    <property type="project" value="InterPro"/>
</dbReference>
<evidence type="ECO:0000256" key="1">
    <source>
        <dbReference type="ARBA" id="ARBA00022741"/>
    </source>
</evidence>
<dbReference type="AlphaFoldDB" id="A0A1N7ISK2"/>
<dbReference type="InterPro" id="IPR041628">
    <property type="entry name" value="ChlI/MoxR_AAA_lid"/>
</dbReference>
<dbReference type="Gene3D" id="1.10.8.80">
    <property type="entry name" value="Magnesium chelatase subunit I, C-Terminal domain"/>
    <property type="match status" value="1"/>
</dbReference>
<dbReference type="Gene3D" id="3.40.50.300">
    <property type="entry name" value="P-loop containing nucleotide triphosphate hydrolases"/>
    <property type="match status" value="1"/>
</dbReference>
<dbReference type="Proteomes" id="UP000186795">
    <property type="component" value="Unassembled WGS sequence"/>
</dbReference>
<dbReference type="FunFam" id="3.40.50.300:FF:000640">
    <property type="entry name" value="MoxR family ATPase"/>
    <property type="match status" value="1"/>
</dbReference>
<gene>
    <name evidence="6" type="ORF">SAMN05421790_101316</name>
</gene>
<dbReference type="InterPro" id="IPR050764">
    <property type="entry name" value="CbbQ/NirQ/NorQ/GpvN"/>
</dbReference>
<evidence type="ECO:0000256" key="3">
    <source>
        <dbReference type="ARBA" id="ARBA00061607"/>
    </source>
</evidence>
<dbReference type="RefSeq" id="WP_076522986.1">
    <property type="nucleotide sequence ID" value="NZ_CP048103.1"/>
</dbReference>
<dbReference type="SUPFAM" id="SSF52540">
    <property type="entry name" value="P-loop containing nucleoside triphosphate hydrolases"/>
    <property type="match status" value="1"/>
</dbReference>
<sequence length="320" mass="35623">MENQGRIDTRRIGDISEKVIHHLEKVVVGQREPLRLLWSSLLTGGHVLVEGVPGLGKTLMVRALGQVVDASFARIQFTPDLMPADVTGTKVFDLQSGRFTFKQGPLFHHLILADEINRTPPKTQAALLEAMEEGQVTVDGEGKRLPQPFFVVATQNPIEYEGTYPLPEAQLDRFSIKLTVDYPGEEEEIAVLREHRMTERRESRLSPQVGVDEILDCRKMLEGVQVEESVLQYIAGIVRATRHHPRVMLGASPRAGLNLLSLGKAMAAAEGRDYVTPDDVKTVMKPVLRHRVVPNPDVELEGLNIDDLIEEITSTVVVPR</sequence>
<name>A0A1N7ISK2_9BACL</name>
<evidence type="ECO:0000259" key="5">
    <source>
        <dbReference type="Pfam" id="PF17863"/>
    </source>
</evidence>
<evidence type="ECO:0000313" key="6">
    <source>
        <dbReference type="EMBL" id="SIS40062.1"/>
    </source>
</evidence>
<dbReference type="PANTHER" id="PTHR42759:SF1">
    <property type="entry name" value="MAGNESIUM-CHELATASE SUBUNIT CHLD"/>
    <property type="match status" value="1"/>
</dbReference>
<accession>A0A1N7ISK2</accession>
<organism evidence="6 7">
    <name type="scientific">Kroppenstedtia eburnea</name>
    <dbReference type="NCBI Taxonomy" id="714067"/>
    <lineage>
        <taxon>Bacteria</taxon>
        <taxon>Bacillati</taxon>
        <taxon>Bacillota</taxon>
        <taxon>Bacilli</taxon>
        <taxon>Bacillales</taxon>
        <taxon>Thermoactinomycetaceae</taxon>
        <taxon>Kroppenstedtia</taxon>
    </lineage>
</organism>
<dbReference type="GO" id="GO:0005524">
    <property type="term" value="F:ATP binding"/>
    <property type="evidence" value="ECO:0007669"/>
    <property type="project" value="UniProtKB-KW"/>
</dbReference>
<dbReference type="PANTHER" id="PTHR42759">
    <property type="entry name" value="MOXR FAMILY PROTEIN"/>
    <property type="match status" value="1"/>
</dbReference>
<dbReference type="Pfam" id="PF17863">
    <property type="entry name" value="AAA_lid_2"/>
    <property type="match status" value="1"/>
</dbReference>
<feature type="domain" description="ATPase AAA-3" evidence="4">
    <location>
        <begin position="46"/>
        <end position="175"/>
    </location>
</feature>
<protein>
    <submittedName>
        <fullName evidence="6">MoxR-like ATPase</fullName>
    </submittedName>
</protein>
<dbReference type="InterPro" id="IPR011703">
    <property type="entry name" value="ATPase_AAA-3"/>
</dbReference>
<keyword evidence="2" id="KW-0067">ATP-binding</keyword>
<proteinExistence type="inferred from homology"/>
<keyword evidence="7" id="KW-1185">Reference proteome</keyword>
<feature type="domain" description="ChlI/MoxR AAA lid" evidence="5">
    <location>
        <begin position="239"/>
        <end position="312"/>
    </location>
</feature>
<keyword evidence="1" id="KW-0547">Nucleotide-binding</keyword>